<keyword evidence="4" id="KW-1015">Disulfide bond</keyword>
<evidence type="ECO:0000313" key="7">
    <source>
        <dbReference type="EMBL" id="OGE44123.1"/>
    </source>
</evidence>
<evidence type="ECO:0000256" key="3">
    <source>
        <dbReference type="ARBA" id="ARBA00023002"/>
    </source>
</evidence>
<accession>A0A1F5KT73</accession>
<dbReference type="InterPro" id="IPR036249">
    <property type="entry name" value="Thioredoxin-like_sf"/>
</dbReference>
<feature type="domain" description="Thioredoxin" evidence="6">
    <location>
        <begin position="13"/>
        <end position="213"/>
    </location>
</feature>
<comment type="caution">
    <text evidence="7">The sequence shown here is derived from an EMBL/GenBank/DDBJ whole genome shotgun (WGS) entry which is preliminary data.</text>
</comment>
<dbReference type="EMBL" id="MFDM01000008">
    <property type="protein sequence ID" value="OGE44123.1"/>
    <property type="molecule type" value="Genomic_DNA"/>
</dbReference>
<comment type="similarity">
    <text evidence="1">Belongs to the thioredoxin family. DsbA subfamily.</text>
</comment>
<dbReference type="PROSITE" id="PS51352">
    <property type="entry name" value="THIOREDOXIN_2"/>
    <property type="match status" value="1"/>
</dbReference>
<keyword evidence="5" id="KW-0676">Redox-active center</keyword>
<proteinExistence type="inferred from homology"/>
<dbReference type="Gene3D" id="3.40.30.10">
    <property type="entry name" value="Glutaredoxin"/>
    <property type="match status" value="1"/>
</dbReference>
<dbReference type="InterPro" id="IPR013766">
    <property type="entry name" value="Thioredoxin_domain"/>
</dbReference>
<evidence type="ECO:0000256" key="1">
    <source>
        <dbReference type="ARBA" id="ARBA00005791"/>
    </source>
</evidence>
<gene>
    <name evidence="7" type="ORF">A3B45_04205</name>
</gene>
<dbReference type="Proteomes" id="UP000178565">
    <property type="component" value="Unassembled WGS sequence"/>
</dbReference>
<keyword evidence="3" id="KW-0560">Oxidoreductase</keyword>
<dbReference type="PANTHER" id="PTHR13887:SF14">
    <property type="entry name" value="DISULFIDE BOND FORMATION PROTEIN D"/>
    <property type="match status" value="1"/>
</dbReference>
<keyword evidence="2" id="KW-0732">Signal</keyword>
<sequence>MERKFIFGIILVCLVLLGVAVFFLSPNSSQNPTPTTFKEPLKILADDWLKGNKEAKVSLVEYSDFQCPACGAYYPLLKQLNQEFGDKILFVYRHFPLPNHKNAEPAAQAAEAAGRQGKFWEMHDLLFENQTDWSNQSAAKETFIEYAQSLNLDIEKFKSDLDSPQVKDKVKRDYQSGLQFKVNATPTFFLNNQKLPNPRSFEEFKSIIQNEIEKTNK</sequence>
<evidence type="ECO:0000256" key="5">
    <source>
        <dbReference type="ARBA" id="ARBA00023284"/>
    </source>
</evidence>
<dbReference type="STRING" id="1797785.A3B45_04205"/>
<dbReference type="AlphaFoldDB" id="A0A1F5KT73"/>
<evidence type="ECO:0000259" key="6">
    <source>
        <dbReference type="PROSITE" id="PS51352"/>
    </source>
</evidence>
<evidence type="ECO:0000256" key="2">
    <source>
        <dbReference type="ARBA" id="ARBA00022729"/>
    </source>
</evidence>
<dbReference type="InterPro" id="IPR012336">
    <property type="entry name" value="Thioredoxin-like_fold"/>
</dbReference>
<dbReference type="PANTHER" id="PTHR13887">
    <property type="entry name" value="GLUTATHIONE S-TRANSFERASE KAPPA"/>
    <property type="match status" value="1"/>
</dbReference>
<dbReference type="Pfam" id="PF13462">
    <property type="entry name" value="Thioredoxin_4"/>
    <property type="match status" value="1"/>
</dbReference>
<evidence type="ECO:0000256" key="4">
    <source>
        <dbReference type="ARBA" id="ARBA00023157"/>
    </source>
</evidence>
<reference evidence="7 8" key="1">
    <citation type="journal article" date="2016" name="Nat. Commun.">
        <title>Thousands of microbial genomes shed light on interconnected biogeochemical processes in an aquifer system.</title>
        <authorList>
            <person name="Anantharaman K."/>
            <person name="Brown C.T."/>
            <person name="Hug L.A."/>
            <person name="Sharon I."/>
            <person name="Castelle C.J."/>
            <person name="Probst A.J."/>
            <person name="Thomas B.C."/>
            <person name="Singh A."/>
            <person name="Wilkins M.J."/>
            <person name="Karaoz U."/>
            <person name="Brodie E.L."/>
            <person name="Williams K.H."/>
            <person name="Hubbard S.S."/>
            <person name="Banfield J.F."/>
        </authorList>
    </citation>
    <scope>NUCLEOTIDE SEQUENCE [LARGE SCALE GENOMIC DNA]</scope>
</reference>
<dbReference type="GO" id="GO:0016491">
    <property type="term" value="F:oxidoreductase activity"/>
    <property type="evidence" value="ECO:0007669"/>
    <property type="project" value="UniProtKB-KW"/>
</dbReference>
<organism evidence="7 8">
    <name type="scientific">Candidatus Daviesbacteria bacterium RIFCSPLOWO2_01_FULL_39_12</name>
    <dbReference type="NCBI Taxonomy" id="1797785"/>
    <lineage>
        <taxon>Bacteria</taxon>
        <taxon>Candidatus Daviesiibacteriota</taxon>
    </lineage>
</organism>
<dbReference type="SUPFAM" id="SSF52833">
    <property type="entry name" value="Thioredoxin-like"/>
    <property type="match status" value="1"/>
</dbReference>
<evidence type="ECO:0000313" key="8">
    <source>
        <dbReference type="Proteomes" id="UP000178565"/>
    </source>
</evidence>
<name>A0A1F5KT73_9BACT</name>
<protein>
    <recommendedName>
        <fullName evidence="6">Thioredoxin domain-containing protein</fullName>
    </recommendedName>
</protein>